<feature type="transmembrane region" description="Helical" evidence="3">
    <location>
        <begin position="276"/>
        <end position="302"/>
    </location>
</feature>
<dbReference type="Proteomes" id="UP001208689">
    <property type="component" value="Chromosome"/>
</dbReference>
<dbReference type="Gene3D" id="1.20.120.1760">
    <property type="match status" value="1"/>
</dbReference>
<reference evidence="4" key="1">
    <citation type="submission" date="2022-09" db="EMBL/GenBank/DDBJ databases">
        <title>Actin cytoskeleton and complex cell architecture in an #Asgard archaeon.</title>
        <authorList>
            <person name="Ponce Toledo R.I."/>
            <person name="Schleper C."/>
            <person name="Rodrigues Oliveira T."/>
            <person name="Wollweber F."/>
            <person name="Xu J."/>
            <person name="Rittmann S."/>
            <person name="Klingl A."/>
            <person name="Pilhofer M."/>
        </authorList>
    </citation>
    <scope>NUCLEOTIDE SEQUENCE</scope>
    <source>
        <strain evidence="4">B-35</strain>
    </source>
</reference>
<feature type="transmembrane region" description="Helical" evidence="3">
    <location>
        <begin position="251"/>
        <end position="270"/>
    </location>
</feature>
<dbReference type="Pfam" id="PF01066">
    <property type="entry name" value="CDP-OH_P_transf"/>
    <property type="match status" value="1"/>
</dbReference>
<evidence type="ECO:0000256" key="1">
    <source>
        <dbReference type="ARBA" id="ARBA00022679"/>
    </source>
</evidence>
<dbReference type="InterPro" id="IPR043130">
    <property type="entry name" value="CDP-OH_PTrfase_TM_dom"/>
</dbReference>
<keyword evidence="1 2" id="KW-0808">Transferase</keyword>
<dbReference type="PROSITE" id="PS00379">
    <property type="entry name" value="CDP_ALCOHOL_P_TRANSF"/>
    <property type="match status" value="1"/>
</dbReference>
<evidence type="ECO:0000313" key="5">
    <source>
        <dbReference type="Proteomes" id="UP001208689"/>
    </source>
</evidence>
<sequence>MKYLQNVHNMITSTEKIVEEYNKGAKQNGEFLNELIYRPMAFPLVMVAKKLNMTPNQISVIGFIITILSGVFIATGHFFWGGMMLLVGHVLDNVDGSLARNLKKFSKIGAYFDAVCDVLGFMFVVIGLMIAEFDTRGMYVFVYGIVLGLSLGLQVLAYDNFRARYVQELDTYQNNKFEMFCFPEEQEARKQRKKDLHPFKIIVKFITNFYQAISPIPKLNIPAQLPSDEKLKIKTEYQKIYKQTFSIMHKLWSFVGGTVIKTFCIVVMVIGKANLIWFGMIVVLNGILLVLIILQNILTYVFRLRVRDLFGMNVTSMFNPFTGKPIKI</sequence>
<accession>A0ABY6HXA1</accession>
<comment type="similarity">
    <text evidence="2">Belongs to the CDP-alcohol phosphatidyltransferase class-I family.</text>
</comment>
<evidence type="ECO:0008006" key="6">
    <source>
        <dbReference type="Google" id="ProtNLM"/>
    </source>
</evidence>
<protein>
    <recommendedName>
        <fullName evidence="6">CDP-alcohol phosphatidyltransferase</fullName>
    </recommendedName>
</protein>
<dbReference type="InterPro" id="IPR048254">
    <property type="entry name" value="CDP_ALCOHOL_P_TRANSF_CS"/>
</dbReference>
<keyword evidence="3" id="KW-0812">Transmembrane</keyword>
<proteinExistence type="inferred from homology"/>
<keyword evidence="3" id="KW-0472">Membrane</keyword>
<evidence type="ECO:0000313" key="4">
    <source>
        <dbReference type="EMBL" id="UYP48152.1"/>
    </source>
</evidence>
<dbReference type="InterPro" id="IPR000462">
    <property type="entry name" value="CDP-OH_P_trans"/>
</dbReference>
<feature type="transmembrane region" description="Helical" evidence="3">
    <location>
        <begin position="108"/>
        <end position="131"/>
    </location>
</feature>
<gene>
    <name evidence="4" type="ORF">NEF87_004437</name>
</gene>
<dbReference type="EMBL" id="CP104013">
    <property type="protein sequence ID" value="UYP48152.1"/>
    <property type="molecule type" value="Genomic_DNA"/>
</dbReference>
<keyword evidence="5" id="KW-1185">Reference proteome</keyword>
<feature type="transmembrane region" description="Helical" evidence="3">
    <location>
        <begin position="137"/>
        <end position="158"/>
    </location>
</feature>
<organism evidence="4 5">
    <name type="scientific">Candidatus Lokiarchaeum ossiferum</name>
    <dbReference type="NCBI Taxonomy" id="2951803"/>
    <lineage>
        <taxon>Archaea</taxon>
        <taxon>Promethearchaeati</taxon>
        <taxon>Promethearchaeota</taxon>
        <taxon>Promethearchaeia</taxon>
        <taxon>Promethearchaeales</taxon>
        <taxon>Promethearchaeaceae</taxon>
        <taxon>Candidatus Lokiarchaeum</taxon>
    </lineage>
</organism>
<feature type="transmembrane region" description="Helical" evidence="3">
    <location>
        <begin position="60"/>
        <end position="87"/>
    </location>
</feature>
<keyword evidence="3" id="KW-1133">Transmembrane helix</keyword>
<evidence type="ECO:0000256" key="2">
    <source>
        <dbReference type="RuleBase" id="RU003750"/>
    </source>
</evidence>
<evidence type="ECO:0000256" key="3">
    <source>
        <dbReference type="SAM" id="Phobius"/>
    </source>
</evidence>
<name>A0ABY6HXA1_9ARCH</name>